<reference evidence="1 2" key="1">
    <citation type="submission" date="2010-04" db="EMBL/GenBank/DDBJ databases">
        <authorList>
            <person name="Qin X."/>
            <person name="Bachman B."/>
            <person name="Battles P."/>
            <person name="Bell A."/>
            <person name="Bess C."/>
            <person name="Bickham C."/>
            <person name="Chaboub L."/>
            <person name="Chen D."/>
            <person name="Coyle M."/>
            <person name="Deiros D.R."/>
            <person name="Dinh H."/>
            <person name="Forbes L."/>
            <person name="Fowler G."/>
            <person name="Francisco L."/>
            <person name="Fu Q."/>
            <person name="Gubbala S."/>
            <person name="Hale W."/>
            <person name="Han Y."/>
            <person name="Hemphill L."/>
            <person name="Highlander S.K."/>
            <person name="Hirani K."/>
            <person name="Hogues M."/>
            <person name="Jackson L."/>
            <person name="Jakkamsetti A."/>
            <person name="Javaid M."/>
            <person name="Jiang H."/>
            <person name="Korchina V."/>
            <person name="Kovar C."/>
            <person name="Lara F."/>
            <person name="Lee S."/>
            <person name="Mata R."/>
            <person name="Mathew T."/>
            <person name="Moen C."/>
            <person name="Morales K."/>
            <person name="Munidasa M."/>
            <person name="Nazareth L."/>
            <person name="Ngo R."/>
            <person name="Nguyen L."/>
            <person name="Okwuonu G."/>
            <person name="Ongeri F."/>
            <person name="Patil S."/>
            <person name="Petrosino J."/>
            <person name="Pham C."/>
            <person name="Pham P."/>
            <person name="Pu L.-L."/>
            <person name="Puazo M."/>
            <person name="Raj R."/>
            <person name="Reid J."/>
            <person name="Rouhana J."/>
            <person name="Saada N."/>
            <person name="Shang Y."/>
            <person name="Simmons D."/>
            <person name="Thornton R."/>
            <person name="Warren J."/>
            <person name="Weissenberger G."/>
            <person name="Zhang J."/>
            <person name="Zhang L."/>
            <person name="Zhou C."/>
            <person name="Zhu D."/>
            <person name="Muzny D."/>
            <person name="Worley K."/>
            <person name="Gibbs R."/>
        </authorList>
    </citation>
    <scope>NUCLEOTIDE SEQUENCE [LARGE SCALE GENOMIC DNA]</scope>
    <source>
        <strain evidence="1 2">ATCC 49957</strain>
    </source>
</reference>
<organism evidence="1 2">
    <name type="scientific">Pseudoroseomonas cervicalis ATCC 49957</name>
    <dbReference type="NCBI Taxonomy" id="525371"/>
    <lineage>
        <taxon>Bacteria</taxon>
        <taxon>Pseudomonadati</taxon>
        <taxon>Pseudomonadota</taxon>
        <taxon>Alphaproteobacteria</taxon>
        <taxon>Acetobacterales</taxon>
        <taxon>Roseomonadaceae</taxon>
        <taxon>Roseomonas</taxon>
    </lineage>
</organism>
<sequence>MNAPEWQRLTRDLGEQPALRETLGAALAQCQSPEAAAALLQAHGYRLNAGDLPAPAALSDEALDGATGGAIMSVAGPNLPWSTLF</sequence>
<accession>D5RUC9</accession>
<keyword evidence="2" id="KW-1185">Reference proteome</keyword>
<protein>
    <submittedName>
        <fullName evidence="1">Bacteriocin propeptide, TIGR03798 family</fullName>
    </submittedName>
</protein>
<dbReference type="Proteomes" id="UP000005324">
    <property type="component" value="Unassembled WGS sequence"/>
</dbReference>
<comment type="caution">
    <text evidence="1">The sequence shown here is derived from an EMBL/GenBank/DDBJ whole genome shotgun (WGS) entry which is preliminary data.</text>
</comment>
<name>D5RUC9_9PROT</name>
<dbReference type="EMBL" id="ADVL01000970">
    <property type="protein sequence ID" value="EFH09089.1"/>
    <property type="molecule type" value="Genomic_DNA"/>
</dbReference>
<evidence type="ECO:0000313" key="1">
    <source>
        <dbReference type="EMBL" id="EFH09089.1"/>
    </source>
</evidence>
<gene>
    <name evidence="1" type="ORF">HMPREF0731_4691</name>
</gene>
<dbReference type="RefSeq" id="WP_007006249.1">
    <property type="nucleotide sequence ID" value="NZ_GG770986.1"/>
</dbReference>
<proteinExistence type="predicted"/>
<dbReference type="AlphaFoldDB" id="D5RUC9"/>
<evidence type="ECO:0000313" key="2">
    <source>
        <dbReference type="Proteomes" id="UP000005324"/>
    </source>
</evidence>
<dbReference type="HOGENOM" id="CLU_184517_0_0_5"/>